<sequence>EVGTESAVDRGKSTKSFLMSLFEADDHHSVEGIDTFNACYGGTNALFSTTDWLQSKAWNGTYGAVVCSDPAVHPDPADISGIGVSSISLVVASQASLLLQRERTTFIKHSWDFYRPVGWPTNDAVMDVNIATGQYEEAMLWCQG</sequence>
<keyword evidence="1" id="KW-0808">Transferase</keyword>
<dbReference type="Proteomes" id="UP000002729">
    <property type="component" value="Unassembled WGS sequence"/>
</dbReference>
<dbReference type="InParanoid" id="F0YKT3"/>
<dbReference type="OrthoDB" id="1269963at2759"/>
<dbReference type="eggNOG" id="KOG1393">
    <property type="taxonomic scope" value="Eukaryota"/>
</dbReference>
<dbReference type="GeneID" id="20221196"/>
<dbReference type="GO" id="GO:0010142">
    <property type="term" value="P:farnesyl diphosphate biosynthetic process, mevalonate pathway"/>
    <property type="evidence" value="ECO:0007669"/>
    <property type="project" value="TreeGrafter"/>
</dbReference>
<dbReference type="PANTHER" id="PTHR43323">
    <property type="entry name" value="3-HYDROXY-3-METHYLGLUTARYL COENZYME A SYNTHASE"/>
    <property type="match status" value="1"/>
</dbReference>
<name>F0YKT3_AURAN</name>
<accession>F0YKT3</accession>
<dbReference type="InterPro" id="IPR013528">
    <property type="entry name" value="HMG_CoA_synth_N"/>
</dbReference>
<reference evidence="3 4" key="1">
    <citation type="journal article" date="2011" name="Proc. Natl. Acad. Sci. U.S.A.">
        <title>Niche of harmful alga Aureococcus anophagefferens revealed through ecogenomics.</title>
        <authorList>
            <person name="Gobler C.J."/>
            <person name="Berry D.L."/>
            <person name="Dyhrman S.T."/>
            <person name="Wilhelm S.W."/>
            <person name="Salamov A."/>
            <person name="Lobanov A.V."/>
            <person name="Zhang Y."/>
            <person name="Collier J.L."/>
            <person name="Wurch L.L."/>
            <person name="Kustka A.B."/>
            <person name="Dill B.D."/>
            <person name="Shah M."/>
            <person name="VerBerkmoes N.C."/>
            <person name="Kuo A."/>
            <person name="Terry A."/>
            <person name="Pangilinan J."/>
            <person name="Lindquist E.A."/>
            <person name="Lucas S."/>
            <person name="Paulsen I.T."/>
            <person name="Hattenrath-Lehmann T.K."/>
            <person name="Talmage S.C."/>
            <person name="Walker E.A."/>
            <person name="Koch F."/>
            <person name="Burson A.M."/>
            <person name="Marcoval M.A."/>
            <person name="Tang Y.Z."/>
            <person name="Lecleir G.R."/>
            <person name="Coyne K.J."/>
            <person name="Berg G.M."/>
            <person name="Bertrand E.M."/>
            <person name="Saito M.A."/>
            <person name="Gladyshev V.N."/>
            <person name="Grigoriev I.V."/>
        </authorList>
    </citation>
    <scope>NUCLEOTIDE SEQUENCE [LARGE SCALE GENOMIC DNA]</scope>
    <source>
        <strain evidence="4">CCMP 1984</strain>
    </source>
</reference>
<keyword evidence="4" id="KW-1185">Reference proteome</keyword>
<dbReference type="Pfam" id="PF01154">
    <property type="entry name" value="HMG_CoA_synt_N"/>
    <property type="match status" value="1"/>
</dbReference>
<dbReference type="Gene3D" id="3.40.47.10">
    <property type="match status" value="1"/>
</dbReference>
<gene>
    <name evidence="3" type="ORF">AURANDRAFT_32745</name>
</gene>
<dbReference type="GO" id="GO:0004421">
    <property type="term" value="F:hydroxymethylglutaryl-CoA synthase activity"/>
    <property type="evidence" value="ECO:0007669"/>
    <property type="project" value="TreeGrafter"/>
</dbReference>
<dbReference type="AlphaFoldDB" id="F0YKT3"/>
<feature type="domain" description="Hydroxymethylglutaryl-coenzyme A synthase N-terminal" evidence="2">
    <location>
        <begin position="1"/>
        <end position="95"/>
    </location>
</feature>
<organism evidence="4">
    <name type="scientific">Aureococcus anophagefferens</name>
    <name type="common">Harmful bloom alga</name>
    <dbReference type="NCBI Taxonomy" id="44056"/>
    <lineage>
        <taxon>Eukaryota</taxon>
        <taxon>Sar</taxon>
        <taxon>Stramenopiles</taxon>
        <taxon>Ochrophyta</taxon>
        <taxon>Pelagophyceae</taxon>
        <taxon>Pelagomonadales</taxon>
        <taxon>Pelagomonadaceae</taxon>
        <taxon>Aureococcus</taxon>
    </lineage>
</organism>
<dbReference type="RefSeq" id="XP_009041003.1">
    <property type="nucleotide sequence ID" value="XM_009042755.1"/>
</dbReference>
<evidence type="ECO:0000256" key="1">
    <source>
        <dbReference type="ARBA" id="ARBA00022679"/>
    </source>
</evidence>
<feature type="non-terminal residue" evidence="3">
    <location>
        <position position="1"/>
    </location>
</feature>
<evidence type="ECO:0000313" key="3">
    <source>
        <dbReference type="EMBL" id="EGB04293.1"/>
    </source>
</evidence>
<dbReference type="EMBL" id="GL833153">
    <property type="protein sequence ID" value="EGB04293.1"/>
    <property type="molecule type" value="Genomic_DNA"/>
</dbReference>
<proteinExistence type="predicted"/>
<evidence type="ECO:0000259" key="2">
    <source>
        <dbReference type="Pfam" id="PF01154"/>
    </source>
</evidence>
<dbReference type="PANTHER" id="PTHR43323:SF2">
    <property type="entry name" value="HYDROXYMETHYLGLUTARYL-COA SYNTHASE"/>
    <property type="match status" value="1"/>
</dbReference>
<dbReference type="KEGG" id="aaf:AURANDRAFT_32745"/>
<dbReference type="InterPro" id="IPR016039">
    <property type="entry name" value="Thiolase-like"/>
</dbReference>
<dbReference type="SUPFAM" id="SSF53901">
    <property type="entry name" value="Thiolase-like"/>
    <property type="match status" value="1"/>
</dbReference>
<dbReference type="GO" id="GO:0006084">
    <property type="term" value="P:acetyl-CoA metabolic process"/>
    <property type="evidence" value="ECO:0007669"/>
    <property type="project" value="TreeGrafter"/>
</dbReference>
<evidence type="ECO:0000313" key="4">
    <source>
        <dbReference type="Proteomes" id="UP000002729"/>
    </source>
</evidence>
<protein>
    <recommendedName>
        <fullName evidence="2">Hydroxymethylglutaryl-coenzyme A synthase N-terminal domain-containing protein</fullName>
    </recommendedName>
</protein>